<dbReference type="InterPro" id="IPR036259">
    <property type="entry name" value="MFS_trans_sf"/>
</dbReference>
<accession>A0A4Z0YRF2</accession>
<dbReference type="InterPro" id="IPR050327">
    <property type="entry name" value="Proton-linked_MCT"/>
</dbReference>
<dbReference type="Proteomes" id="UP000297716">
    <property type="component" value="Unassembled WGS sequence"/>
</dbReference>
<feature type="transmembrane region" description="Helical" evidence="4">
    <location>
        <begin position="380"/>
        <end position="401"/>
    </location>
</feature>
<dbReference type="InterPro" id="IPR011701">
    <property type="entry name" value="MFS"/>
</dbReference>
<keyword evidence="7" id="KW-1185">Reference proteome</keyword>
<organism evidence="6 7">
    <name type="scientific">Xylaria hypoxylon</name>
    <dbReference type="NCBI Taxonomy" id="37992"/>
    <lineage>
        <taxon>Eukaryota</taxon>
        <taxon>Fungi</taxon>
        <taxon>Dikarya</taxon>
        <taxon>Ascomycota</taxon>
        <taxon>Pezizomycotina</taxon>
        <taxon>Sordariomycetes</taxon>
        <taxon>Xylariomycetidae</taxon>
        <taxon>Xylariales</taxon>
        <taxon>Xylariaceae</taxon>
        <taxon>Xylaria</taxon>
    </lineage>
</organism>
<keyword evidence="4" id="KW-0472">Membrane</keyword>
<evidence type="ECO:0000313" key="7">
    <source>
        <dbReference type="Proteomes" id="UP000297716"/>
    </source>
</evidence>
<dbReference type="AlphaFoldDB" id="A0A4Z0YRF2"/>
<comment type="similarity">
    <text evidence="2">Belongs to the major facilitator superfamily. Monocarboxylate porter (TC 2.A.1.13) family.</text>
</comment>
<feature type="transmembrane region" description="Helical" evidence="4">
    <location>
        <begin position="292"/>
        <end position="313"/>
    </location>
</feature>
<feature type="transmembrane region" description="Helical" evidence="4">
    <location>
        <begin position="48"/>
        <end position="68"/>
    </location>
</feature>
<feature type="transmembrane region" description="Helical" evidence="4">
    <location>
        <begin position="117"/>
        <end position="137"/>
    </location>
</feature>
<keyword evidence="4" id="KW-0812">Transmembrane</keyword>
<reference evidence="6 7" key="1">
    <citation type="submission" date="2019-03" db="EMBL/GenBank/DDBJ databases">
        <title>Draft genome sequence of Xylaria hypoxylon DSM 108379, a ubiquitous saprotrophic-parasitic fungi on hardwood.</title>
        <authorList>
            <person name="Buettner E."/>
            <person name="Leonhardt S."/>
            <person name="Gebauer A.M."/>
            <person name="Liers C."/>
            <person name="Hofrichter M."/>
            <person name="Kellner H."/>
        </authorList>
    </citation>
    <scope>NUCLEOTIDE SEQUENCE [LARGE SCALE GENOMIC DNA]</scope>
    <source>
        <strain evidence="6 7">DSM 108379</strain>
    </source>
</reference>
<dbReference type="GO" id="GO:0022857">
    <property type="term" value="F:transmembrane transporter activity"/>
    <property type="evidence" value="ECO:0007669"/>
    <property type="project" value="InterPro"/>
</dbReference>
<sequence>MSPESTVPPPPNETEKTSDSIAPSSTPPIPLPSTVTESTPHRLTSKQWIQIVSTLIVFFNTWGLLLTFGVFQTYYEDVLLKGQSSSKISWISTTCAFFVLSTGLIAGPLYDHGFYRALLISGSLLEVVGFMVLSLSTEYYQVFLSQAACIGIGGGIVFTPSVAAASASIISPTTRARAMGLIAAGSSIGGIVYPLIFRYLQPQIGFAWTVRIIGFIVFALYLISYLALADNKKKPPVVRRFVDLSAFTELPFVVLCIASVLSATAYYIPFLYLPLLTEVRIPSISRNLSLDLLAILNGASAIGRILAGLAAAVFGPTENICVCLAFGSILLFSWIAVNTVAGIIVWAIFWGMVSGVLVALPGAIVPLLSPSITTIGTRSGMYWFSVGVGLLIGSPIGGAIYDLKSQNRDWWHLQVFAGIFMLGASLFTLYPLLYLRRRNARPV</sequence>
<dbReference type="Pfam" id="PF07690">
    <property type="entry name" value="MFS_1"/>
    <property type="match status" value="1"/>
</dbReference>
<comment type="subcellular location">
    <subcellularLocation>
        <location evidence="1">Membrane</location>
        <topology evidence="1">Multi-pass membrane protein</topology>
    </subcellularLocation>
</comment>
<dbReference type="EMBL" id="SKBN01000155">
    <property type="protein sequence ID" value="TGJ81745.1"/>
    <property type="molecule type" value="Genomic_DNA"/>
</dbReference>
<feature type="transmembrane region" description="Helical" evidence="4">
    <location>
        <begin position="178"/>
        <end position="200"/>
    </location>
</feature>
<feature type="transmembrane region" description="Helical" evidence="4">
    <location>
        <begin position="250"/>
        <end position="272"/>
    </location>
</feature>
<dbReference type="Gene3D" id="1.20.1250.20">
    <property type="entry name" value="MFS general substrate transporter like domains"/>
    <property type="match status" value="1"/>
</dbReference>
<comment type="caution">
    <text evidence="6">The sequence shown here is derived from an EMBL/GenBank/DDBJ whole genome shotgun (WGS) entry which is preliminary data.</text>
</comment>
<feature type="compositionally biased region" description="Pro residues" evidence="3">
    <location>
        <begin position="1"/>
        <end position="12"/>
    </location>
</feature>
<feature type="transmembrane region" description="Helical" evidence="4">
    <location>
        <begin position="413"/>
        <end position="435"/>
    </location>
</feature>
<proteinExistence type="inferred from homology"/>
<dbReference type="PANTHER" id="PTHR11360:SF284">
    <property type="entry name" value="EG:103B4.3 PROTEIN-RELATED"/>
    <property type="match status" value="1"/>
</dbReference>
<dbReference type="PANTHER" id="PTHR11360">
    <property type="entry name" value="MONOCARBOXYLATE TRANSPORTER"/>
    <property type="match status" value="1"/>
</dbReference>
<dbReference type="InterPro" id="IPR020846">
    <property type="entry name" value="MFS_dom"/>
</dbReference>
<evidence type="ECO:0000256" key="2">
    <source>
        <dbReference type="ARBA" id="ARBA00006727"/>
    </source>
</evidence>
<feature type="transmembrane region" description="Helical" evidence="4">
    <location>
        <begin position="143"/>
        <end position="166"/>
    </location>
</feature>
<feature type="region of interest" description="Disordered" evidence="3">
    <location>
        <begin position="1"/>
        <end position="36"/>
    </location>
</feature>
<evidence type="ECO:0000259" key="5">
    <source>
        <dbReference type="PROSITE" id="PS50850"/>
    </source>
</evidence>
<feature type="transmembrane region" description="Helical" evidence="4">
    <location>
        <begin position="206"/>
        <end position="229"/>
    </location>
</feature>
<feature type="domain" description="Major facilitator superfamily (MFS) profile" evidence="5">
    <location>
        <begin position="49"/>
        <end position="442"/>
    </location>
</feature>
<feature type="transmembrane region" description="Helical" evidence="4">
    <location>
        <begin position="88"/>
        <end position="110"/>
    </location>
</feature>
<evidence type="ECO:0000256" key="1">
    <source>
        <dbReference type="ARBA" id="ARBA00004141"/>
    </source>
</evidence>
<keyword evidence="4" id="KW-1133">Transmembrane helix</keyword>
<evidence type="ECO:0000256" key="3">
    <source>
        <dbReference type="SAM" id="MobiDB-lite"/>
    </source>
</evidence>
<evidence type="ECO:0000313" key="6">
    <source>
        <dbReference type="EMBL" id="TGJ81745.1"/>
    </source>
</evidence>
<name>A0A4Z0YRF2_9PEZI</name>
<gene>
    <name evidence="6" type="ORF">E0Z10_g7008</name>
</gene>
<evidence type="ECO:0000256" key="4">
    <source>
        <dbReference type="SAM" id="Phobius"/>
    </source>
</evidence>
<dbReference type="PROSITE" id="PS50850">
    <property type="entry name" value="MFS"/>
    <property type="match status" value="1"/>
</dbReference>
<feature type="transmembrane region" description="Helical" evidence="4">
    <location>
        <begin position="343"/>
        <end position="368"/>
    </location>
</feature>
<dbReference type="SUPFAM" id="SSF103473">
    <property type="entry name" value="MFS general substrate transporter"/>
    <property type="match status" value="1"/>
</dbReference>
<dbReference type="GO" id="GO:0016020">
    <property type="term" value="C:membrane"/>
    <property type="evidence" value="ECO:0007669"/>
    <property type="project" value="UniProtKB-SubCell"/>
</dbReference>
<protein>
    <recommendedName>
        <fullName evidence="5">Major facilitator superfamily (MFS) profile domain-containing protein</fullName>
    </recommendedName>
</protein>
<dbReference type="OrthoDB" id="6509908at2759"/>
<feature type="transmembrane region" description="Helical" evidence="4">
    <location>
        <begin position="320"/>
        <end position="337"/>
    </location>
</feature>